<accession>A0ABN9V8J2</accession>
<proteinExistence type="predicted"/>
<dbReference type="Proteomes" id="UP001189429">
    <property type="component" value="Unassembled WGS sequence"/>
</dbReference>
<dbReference type="EMBL" id="CAUYUJ010016747">
    <property type="protein sequence ID" value="CAK0868439.1"/>
    <property type="molecule type" value="Genomic_DNA"/>
</dbReference>
<evidence type="ECO:0000313" key="2">
    <source>
        <dbReference type="Proteomes" id="UP001189429"/>
    </source>
</evidence>
<sequence length="124" mass="13803">MRREDPELCVALLLSATSSREMLRRRHVLHRFEPGPVEIIDGVRRKFTTTFCSRDLDRGGGEGSIRIRSWPPSATVCASVLLTIAPGSWSVPRTSSTGLGRHWSESEQRVNLASCRCSTIFSTT</sequence>
<comment type="caution">
    <text evidence="1">The sequence shown here is derived from an EMBL/GenBank/DDBJ whole genome shotgun (WGS) entry which is preliminary data.</text>
</comment>
<evidence type="ECO:0000313" key="1">
    <source>
        <dbReference type="EMBL" id="CAK0868439.1"/>
    </source>
</evidence>
<protein>
    <submittedName>
        <fullName evidence="1">Uncharacterized protein</fullName>
    </submittedName>
</protein>
<organism evidence="1 2">
    <name type="scientific">Prorocentrum cordatum</name>
    <dbReference type="NCBI Taxonomy" id="2364126"/>
    <lineage>
        <taxon>Eukaryota</taxon>
        <taxon>Sar</taxon>
        <taxon>Alveolata</taxon>
        <taxon>Dinophyceae</taxon>
        <taxon>Prorocentrales</taxon>
        <taxon>Prorocentraceae</taxon>
        <taxon>Prorocentrum</taxon>
    </lineage>
</organism>
<reference evidence="1" key="1">
    <citation type="submission" date="2023-10" db="EMBL/GenBank/DDBJ databases">
        <authorList>
            <person name="Chen Y."/>
            <person name="Shah S."/>
            <person name="Dougan E. K."/>
            <person name="Thang M."/>
            <person name="Chan C."/>
        </authorList>
    </citation>
    <scope>NUCLEOTIDE SEQUENCE [LARGE SCALE GENOMIC DNA]</scope>
</reference>
<name>A0ABN9V8J2_9DINO</name>
<keyword evidence="2" id="KW-1185">Reference proteome</keyword>
<gene>
    <name evidence="1" type="ORF">PCOR1329_LOCUS55099</name>
</gene>